<dbReference type="EMBL" id="JABSTQ010010071">
    <property type="protein sequence ID" value="KAG0423656.1"/>
    <property type="molecule type" value="Genomic_DNA"/>
</dbReference>
<reference evidence="1 2" key="1">
    <citation type="journal article" date="2020" name="Cell">
        <title>Large-Scale Comparative Analyses of Tick Genomes Elucidate Their Genetic Diversity and Vector Capacities.</title>
        <authorList>
            <consortium name="Tick Genome and Microbiome Consortium (TIGMIC)"/>
            <person name="Jia N."/>
            <person name="Wang J."/>
            <person name="Shi W."/>
            <person name="Du L."/>
            <person name="Sun Y."/>
            <person name="Zhan W."/>
            <person name="Jiang J.F."/>
            <person name="Wang Q."/>
            <person name="Zhang B."/>
            <person name="Ji P."/>
            <person name="Bell-Sakyi L."/>
            <person name="Cui X.M."/>
            <person name="Yuan T.T."/>
            <person name="Jiang B.G."/>
            <person name="Yang W.F."/>
            <person name="Lam T.T."/>
            <person name="Chang Q.C."/>
            <person name="Ding S.J."/>
            <person name="Wang X.J."/>
            <person name="Zhu J.G."/>
            <person name="Ruan X.D."/>
            <person name="Zhao L."/>
            <person name="Wei J.T."/>
            <person name="Ye R.Z."/>
            <person name="Que T.C."/>
            <person name="Du C.H."/>
            <person name="Zhou Y.H."/>
            <person name="Cheng J.X."/>
            <person name="Dai P.F."/>
            <person name="Guo W.B."/>
            <person name="Han X.H."/>
            <person name="Huang E.J."/>
            <person name="Li L.F."/>
            <person name="Wei W."/>
            <person name="Gao Y.C."/>
            <person name="Liu J.Z."/>
            <person name="Shao H.Z."/>
            <person name="Wang X."/>
            <person name="Wang C.C."/>
            <person name="Yang T.C."/>
            <person name="Huo Q.B."/>
            <person name="Li W."/>
            <person name="Chen H.Y."/>
            <person name="Chen S.E."/>
            <person name="Zhou L.G."/>
            <person name="Ni X.B."/>
            <person name="Tian J.H."/>
            <person name="Sheng Y."/>
            <person name="Liu T."/>
            <person name="Pan Y.S."/>
            <person name="Xia L.Y."/>
            <person name="Li J."/>
            <person name="Zhao F."/>
            <person name="Cao W.C."/>
        </authorList>
    </citation>
    <scope>NUCLEOTIDE SEQUENCE [LARGE SCALE GENOMIC DNA]</scope>
    <source>
        <strain evidence="1">Iper-2018</strain>
    </source>
</reference>
<comment type="caution">
    <text evidence="1">The sequence shown here is derived from an EMBL/GenBank/DDBJ whole genome shotgun (WGS) entry which is preliminary data.</text>
</comment>
<protein>
    <submittedName>
        <fullName evidence="1">Uncharacterized protein</fullName>
    </submittedName>
</protein>
<name>A0AC60PSZ1_IXOPE</name>
<accession>A0AC60PSZ1</accession>
<evidence type="ECO:0000313" key="2">
    <source>
        <dbReference type="Proteomes" id="UP000805193"/>
    </source>
</evidence>
<dbReference type="Proteomes" id="UP000805193">
    <property type="component" value="Unassembled WGS sequence"/>
</dbReference>
<keyword evidence="2" id="KW-1185">Reference proteome</keyword>
<organism evidence="1 2">
    <name type="scientific">Ixodes persulcatus</name>
    <name type="common">Taiga tick</name>
    <dbReference type="NCBI Taxonomy" id="34615"/>
    <lineage>
        <taxon>Eukaryota</taxon>
        <taxon>Metazoa</taxon>
        <taxon>Ecdysozoa</taxon>
        <taxon>Arthropoda</taxon>
        <taxon>Chelicerata</taxon>
        <taxon>Arachnida</taxon>
        <taxon>Acari</taxon>
        <taxon>Parasitiformes</taxon>
        <taxon>Ixodida</taxon>
        <taxon>Ixodoidea</taxon>
        <taxon>Ixodidae</taxon>
        <taxon>Ixodinae</taxon>
        <taxon>Ixodes</taxon>
    </lineage>
</organism>
<sequence length="259" mass="28309">MFYAPNILLRMFQEPTRIQKVLCVAVRAEPPALRRALSLAEAESAPYRLIILSVDSKAALTQLANLERALPLTGELANAAIMLQRYEWRNAFQWLSAHCGTRGYGGGSLGGFGPGRQRLSDLQRGGVLGRSSPVATFLTFCFCSEEPNYPELNPEFQSFQDMSKRSCKLSIDVGVDSDRVDESGCAASVKRYGQVGRGRQGVVGASWRRIAAAPVRVGRMFVTAQCSDPTSRVAALNFPYRGWATCISRLLKRGGVVAN</sequence>
<gene>
    <name evidence="1" type="ORF">HPB47_000580</name>
</gene>
<proteinExistence type="predicted"/>
<evidence type="ECO:0000313" key="1">
    <source>
        <dbReference type="EMBL" id="KAG0423656.1"/>
    </source>
</evidence>